<name>A0A9X3LAE0_9BACI</name>
<organism evidence="2 3">
    <name type="scientific">Psychrobacillus psychrodurans</name>
    <dbReference type="NCBI Taxonomy" id="126157"/>
    <lineage>
        <taxon>Bacteria</taxon>
        <taxon>Bacillati</taxon>
        <taxon>Bacillota</taxon>
        <taxon>Bacilli</taxon>
        <taxon>Bacillales</taxon>
        <taxon>Bacillaceae</taxon>
        <taxon>Psychrobacillus</taxon>
    </lineage>
</organism>
<feature type="domain" description="CYTH" evidence="1">
    <location>
        <begin position="4"/>
        <end position="186"/>
    </location>
</feature>
<sequence length="191" mass="22722">MQTEKEIEFKNLLTKQEFELFISYFQVDDKDFRSQTNYYFDTQDNFFKDNRMGFRLRVLSNQNELTLKRPIEEHVMEENTVHISDQERDAIITKASFPSIPFMEQFNLDSPLICIGILQTNRVQVPFENGILFLDHSIYSQTEDFEVEYESSDVKYGEKVFLDLLDSHNIPIRHTDKKIARLVKYNNKLKG</sequence>
<evidence type="ECO:0000313" key="2">
    <source>
        <dbReference type="EMBL" id="MCZ8533016.1"/>
    </source>
</evidence>
<keyword evidence="3" id="KW-1185">Reference proteome</keyword>
<dbReference type="CDD" id="cd07762">
    <property type="entry name" value="CYTH-like_Pase_1"/>
    <property type="match status" value="1"/>
</dbReference>
<evidence type="ECO:0000313" key="3">
    <source>
        <dbReference type="Proteomes" id="UP001152172"/>
    </source>
</evidence>
<dbReference type="AlphaFoldDB" id="A0A9X3LAE0"/>
<dbReference type="Gene3D" id="2.40.320.10">
    <property type="entry name" value="Hypothetical Protein Pfu-838710-001"/>
    <property type="match status" value="1"/>
</dbReference>
<dbReference type="InterPro" id="IPR033469">
    <property type="entry name" value="CYTH-like_dom_sf"/>
</dbReference>
<dbReference type="InterPro" id="IPR009195">
    <property type="entry name" value="Uncharacterised_YjbK"/>
</dbReference>
<dbReference type="PROSITE" id="PS51707">
    <property type="entry name" value="CYTH"/>
    <property type="match status" value="1"/>
</dbReference>
<accession>A0A9X3LAE0</accession>
<comment type="caution">
    <text evidence="2">The sequence shown here is derived from an EMBL/GenBank/DDBJ whole genome shotgun (WGS) entry which is preliminary data.</text>
</comment>
<dbReference type="SUPFAM" id="SSF55154">
    <property type="entry name" value="CYTH-like phosphatases"/>
    <property type="match status" value="1"/>
</dbReference>
<evidence type="ECO:0000259" key="1">
    <source>
        <dbReference type="PROSITE" id="PS51707"/>
    </source>
</evidence>
<protein>
    <submittedName>
        <fullName evidence="2">CYTH domain-containing protein</fullName>
    </submittedName>
</protein>
<dbReference type="InterPro" id="IPR023577">
    <property type="entry name" value="CYTH_domain"/>
</dbReference>
<proteinExistence type="predicted"/>
<dbReference type="EMBL" id="JAMKBI010000003">
    <property type="protein sequence ID" value="MCZ8533016.1"/>
    <property type="molecule type" value="Genomic_DNA"/>
</dbReference>
<dbReference type="RefSeq" id="WP_269921465.1">
    <property type="nucleotide sequence ID" value="NZ_JAMKBI010000003.1"/>
</dbReference>
<gene>
    <name evidence="2" type="ORF">M9R61_06565</name>
</gene>
<dbReference type="SMART" id="SM01118">
    <property type="entry name" value="CYTH"/>
    <property type="match status" value="1"/>
</dbReference>
<reference evidence="2" key="1">
    <citation type="submission" date="2022-05" db="EMBL/GenBank/DDBJ databases">
        <authorList>
            <person name="Colautti A."/>
            <person name="Iacumin L."/>
        </authorList>
    </citation>
    <scope>NUCLEOTIDE SEQUENCE</scope>
    <source>
        <strain evidence="2">DSM 30747</strain>
    </source>
</reference>
<dbReference type="PIRSF" id="PIRSF012526">
    <property type="entry name" value="CYTH_UCP012526"/>
    <property type="match status" value="1"/>
</dbReference>
<dbReference type="Pfam" id="PF01928">
    <property type="entry name" value="CYTH"/>
    <property type="match status" value="1"/>
</dbReference>
<dbReference type="Proteomes" id="UP001152172">
    <property type="component" value="Unassembled WGS sequence"/>
</dbReference>